<reference evidence="3" key="1">
    <citation type="submission" date="2023-05" db="EMBL/GenBank/DDBJ databases">
        <authorList>
            <person name="Huff M."/>
        </authorList>
    </citation>
    <scope>NUCLEOTIDE SEQUENCE</scope>
</reference>
<evidence type="ECO:0000256" key="1">
    <source>
        <dbReference type="SAM" id="MobiDB-lite"/>
    </source>
</evidence>
<dbReference type="SMART" id="SM00256">
    <property type="entry name" value="FBOX"/>
    <property type="match status" value="1"/>
</dbReference>
<gene>
    <name evidence="3" type="ORF">FPE_LOCUS31795</name>
</gene>
<name>A0AAD2AFG1_9LAMI</name>
<dbReference type="InterPro" id="IPR036047">
    <property type="entry name" value="F-box-like_dom_sf"/>
</dbReference>
<dbReference type="NCBIfam" id="TIGR01640">
    <property type="entry name" value="F_box_assoc_1"/>
    <property type="match status" value="1"/>
</dbReference>
<dbReference type="Gene3D" id="1.20.1280.50">
    <property type="match status" value="1"/>
</dbReference>
<dbReference type="AlphaFoldDB" id="A0AAD2AFG1"/>
<dbReference type="SUPFAM" id="SSF81383">
    <property type="entry name" value="F-box domain"/>
    <property type="match status" value="1"/>
</dbReference>
<feature type="domain" description="F-box" evidence="2">
    <location>
        <begin position="5"/>
        <end position="45"/>
    </location>
</feature>
<dbReference type="EMBL" id="OU503055">
    <property type="protein sequence ID" value="CAI9784365.1"/>
    <property type="molecule type" value="Genomic_DNA"/>
</dbReference>
<evidence type="ECO:0000259" key="2">
    <source>
        <dbReference type="SMART" id="SM00256"/>
    </source>
</evidence>
<evidence type="ECO:0000313" key="4">
    <source>
        <dbReference type="Proteomes" id="UP000834106"/>
    </source>
</evidence>
<organism evidence="3 4">
    <name type="scientific">Fraxinus pennsylvanica</name>
    <dbReference type="NCBI Taxonomy" id="56036"/>
    <lineage>
        <taxon>Eukaryota</taxon>
        <taxon>Viridiplantae</taxon>
        <taxon>Streptophyta</taxon>
        <taxon>Embryophyta</taxon>
        <taxon>Tracheophyta</taxon>
        <taxon>Spermatophyta</taxon>
        <taxon>Magnoliopsida</taxon>
        <taxon>eudicotyledons</taxon>
        <taxon>Gunneridae</taxon>
        <taxon>Pentapetalae</taxon>
        <taxon>asterids</taxon>
        <taxon>lamiids</taxon>
        <taxon>Lamiales</taxon>
        <taxon>Oleaceae</taxon>
        <taxon>Oleeae</taxon>
        <taxon>Fraxinus</taxon>
    </lineage>
</organism>
<dbReference type="InterPro" id="IPR050796">
    <property type="entry name" value="SCF_F-box_component"/>
</dbReference>
<evidence type="ECO:0000313" key="3">
    <source>
        <dbReference type="EMBL" id="CAI9784365.1"/>
    </source>
</evidence>
<dbReference type="Pfam" id="PF00646">
    <property type="entry name" value="F-box"/>
    <property type="match status" value="1"/>
</dbReference>
<accession>A0AAD2AFG1</accession>
<protein>
    <recommendedName>
        <fullName evidence="2">F-box domain-containing protein</fullName>
    </recommendedName>
</protein>
<sequence>MSDFLPEGITINILKRLPIKPLICCMCVSRSWYTLITSPEFIATHLNFAIASNEGSPLLLLRRCIKKTERYDLYCDNLLFDRHFTLDFPFRSINPFFTIIGSCNGLLCLSDDRVFYMNTIIIWNPCVKKSVLLPKPNMVYNSYGSFMQSFGFGFDPISKDYKVVRITYTDFNGRLPQIELYRLSMGVWEDISHLALKYIIHNRSRQIYINGVTHWIARYLDGNDLILSFDMRDEVFGEMILPARLAKDDSQKCKELVIFRESLALVMCDESRVEYCVWVMKEYGDVESWTKPFNVNLQDFGRGFMKPLWVRKDGEVLMVTKDGCLVSCDSGAQVNYLDVPSCRSEEYLCSVHVDSFLKSVALLEKGPDFSDAITFSKLPSLQNDDRGSDGNCGSHYKRSDEVNPSIGKDNRFHA</sequence>
<dbReference type="InterPro" id="IPR001810">
    <property type="entry name" value="F-box_dom"/>
</dbReference>
<dbReference type="Proteomes" id="UP000834106">
    <property type="component" value="Chromosome 20"/>
</dbReference>
<proteinExistence type="predicted"/>
<feature type="region of interest" description="Disordered" evidence="1">
    <location>
        <begin position="384"/>
        <end position="414"/>
    </location>
</feature>
<dbReference type="Pfam" id="PF07734">
    <property type="entry name" value="FBA_1"/>
    <property type="match status" value="1"/>
</dbReference>
<dbReference type="PANTHER" id="PTHR31672">
    <property type="entry name" value="BNACNNG10540D PROTEIN"/>
    <property type="match status" value="1"/>
</dbReference>
<dbReference type="InterPro" id="IPR006527">
    <property type="entry name" value="F-box-assoc_dom_typ1"/>
</dbReference>
<dbReference type="CDD" id="cd22157">
    <property type="entry name" value="F-box_AtFBW1-like"/>
    <property type="match status" value="1"/>
</dbReference>
<dbReference type="PANTHER" id="PTHR31672:SF13">
    <property type="entry name" value="F-BOX PROTEIN CPR30-LIKE"/>
    <property type="match status" value="1"/>
</dbReference>
<dbReference type="InterPro" id="IPR017451">
    <property type="entry name" value="F-box-assoc_interact_dom"/>
</dbReference>
<keyword evidence="4" id="KW-1185">Reference proteome</keyword>